<name>A0A6M3YNS1_9VIRU</name>
<feature type="region of interest" description="Disordered" evidence="3">
    <location>
        <begin position="1"/>
        <end position="48"/>
    </location>
</feature>
<dbReference type="InterPro" id="IPR004005">
    <property type="entry name" value="Calicivirus_coat"/>
</dbReference>
<organism evidence="5">
    <name type="scientific">Riboviria sp</name>
    <dbReference type="NCBI Taxonomy" id="2585031"/>
    <lineage>
        <taxon>Viruses</taxon>
        <taxon>Riboviria</taxon>
    </lineage>
</organism>
<proteinExistence type="predicted"/>
<dbReference type="SUPFAM" id="SSF88633">
    <property type="entry name" value="Positive stranded ssRNA viruses"/>
    <property type="match status" value="1"/>
</dbReference>
<dbReference type="Gene3D" id="2.60.120.20">
    <property type="match status" value="1"/>
</dbReference>
<feature type="compositionally biased region" description="Low complexity" evidence="3">
    <location>
        <begin position="24"/>
        <end position="33"/>
    </location>
</feature>
<keyword evidence="2" id="KW-0946">Virion</keyword>
<dbReference type="InterPro" id="IPR029053">
    <property type="entry name" value="Viral_coat"/>
</dbReference>
<evidence type="ECO:0000256" key="2">
    <source>
        <dbReference type="ARBA" id="ARBA00022844"/>
    </source>
</evidence>
<evidence type="ECO:0000256" key="3">
    <source>
        <dbReference type="SAM" id="MobiDB-lite"/>
    </source>
</evidence>
<accession>A0A6M3YNS1</accession>
<evidence type="ECO:0000313" key="5">
    <source>
        <dbReference type="EMBL" id="QJI53470.1"/>
    </source>
</evidence>
<evidence type="ECO:0000256" key="1">
    <source>
        <dbReference type="ARBA" id="ARBA00004328"/>
    </source>
</evidence>
<protein>
    <recommendedName>
        <fullName evidence="4">Calicivirus coat protein domain-containing protein</fullName>
    </recommendedName>
</protein>
<dbReference type="GO" id="GO:0044423">
    <property type="term" value="C:virion component"/>
    <property type="evidence" value="ECO:0007669"/>
    <property type="project" value="UniProtKB-KW"/>
</dbReference>
<dbReference type="EMBL" id="MN917676">
    <property type="protein sequence ID" value="QJI53470.1"/>
    <property type="molecule type" value="Genomic_RNA"/>
</dbReference>
<reference evidence="5" key="1">
    <citation type="submission" date="2020-01" db="EMBL/GenBank/DDBJ databases">
        <title>Viral genomes from wild and zoo birds in China.</title>
        <authorList>
            <person name="Zhao M."/>
            <person name="Shan L.T."/>
            <person name="Yang X.S."/>
            <person name="Zhang W."/>
        </authorList>
    </citation>
    <scope>NUCLEOTIDE SEQUENCE</scope>
    <source>
        <strain evidence="5">Rfb198shi4</strain>
    </source>
</reference>
<evidence type="ECO:0000259" key="4">
    <source>
        <dbReference type="Pfam" id="PF00915"/>
    </source>
</evidence>
<comment type="subcellular location">
    <subcellularLocation>
        <location evidence="1">Virion</location>
    </subcellularLocation>
</comment>
<sequence length="541" mass="60113">MSQSHIPQPSAAGAAEVFESTSDNNPNPSISSIGGPGPSPGEVSQHTGASNTLDITINRQYYPTDSISWTTAQVKGTLLWFVAVHPGFANPIISYLMNIYNCWGGGFDWNFKVAGTGFHAGAVAIVRIPPNRHPSEFTTVSSWGAFEYLVIDPKTLEVVSAHSIDQRPINYHYLPYDASNPASFGGFLAMYVLIPLNTSSSGSQQIAIQVFNRPAPDFQFSQLIYPHLSHKTLDPVTIFDSIFNFKERSNHVCRSTLGASVLRVMPASLKVIDSGTDGARKLNGDYLLNSGDVQSMHQNNPIFKCTIRHVPDKYTSIADYDGDLDKRKRTWYIFGPARYATLYSTPKNGVITPTNRIRWDVITNHIELPDEDVKENLDDCIYSPVNTETEVFQRTHKQTFATVVPESVIVFKSDNGLWSLQTHEFAVMASSGYFTSILPSRRSAAMFVIVDQNLDLPVGYAKLTQDGILSTNASHDAIDYHLDDIKFIYDSNILESDPLPKKPEFTRNMLLVSQHHSSVLAKRKWQAQQLEQPQSAQAETS</sequence>
<feature type="domain" description="Calicivirus coat protein" evidence="4">
    <location>
        <begin position="36"/>
        <end position="237"/>
    </location>
</feature>
<dbReference type="Pfam" id="PF00915">
    <property type="entry name" value="Calici_coat"/>
    <property type="match status" value="1"/>
</dbReference>